<keyword evidence="2" id="KW-1185">Reference proteome</keyword>
<organism evidence="1 2">
    <name type="scientific">Catenuloplanes atrovinosus</name>
    <dbReference type="NCBI Taxonomy" id="137266"/>
    <lineage>
        <taxon>Bacteria</taxon>
        <taxon>Bacillati</taxon>
        <taxon>Actinomycetota</taxon>
        <taxon>Actinomycetes</taxon>
        <taxon>Micromonosporales</taxon>
        <taxon>Micromonosporaceae</taxon>
        <taxon>Catenuloplanes</taxon>
    </lineage>
</organism>
<proteinExistence type="predicted"/>
<reference evidence="1" key="1">
    <citation type="submission" date="2023-07" db="EMBL/GenBank/DDBJ databases">
        <title>Sequencing the genomes of 1000 actinobacteria strains.</title>
        <authorList>
            <person name="Klenk H.-P."/>
        </authorList>
    </citation>
    <scope>NUCLEOTIDE SEQUENCE</scope>
    <source>
        <strain evidence="1">DSM 44707</strain>
    </source>
</reference>
<gene>
    <name evidence="1" type="ORF">J2S41_004443</name>
</gene>
<dbReference type="Proteomes" id="UP001183643">
    <property type="component" value="Unassembled WGS sequence"/>
</dbReference>
<dbReference type="RefSeq" id="WP_310370095.1">
    <property type="nucleotide sequence ID" value="NZ_JAVDYB010000001.1"/>
</dbReference>
<accession>A0AAE4CDM2</accession>
<name>A0AAE4CDM2_9ACTN</name>
<evidence type="ECO:0000313" key="1">
    <source>
        <dbReference type="EMBL" id="MDR7277665.1"/>
    </source>
</evidence>
<protein>
    <submittedName>
        <fullName evidence="1">Uncharacterized protein</fullName>
    </submittedName>
</protein>
<dbReference type="EMBL" id="JAVDYB010000001">
    <property type="protein sequence ID" value="MDR7277665.1"/>
    <property type="molecule type" value="Genomic_DNA"/>
</dbReference>
<dbReference type="AlphaFoldDB" id="A0AAE4CDM2"/>
<comment type="caution">
    <text evidence="1">The sequence shown here is derived from an EMBL/GenBank/DDBJ whole genome shotgun (WGS) entry which is preliminary data.</text>
</comment>
<sequence>MTGPADGLSGAADSTQQAQARVLRHLHTSVSRLRGDIAAMRKNNRVPADLGTIRRQLQRLTDVADGHLDRAGVQTPLDHIATRAAALAADVDAMRLDTQRPADLRTIRWRLQNMTELVDDQGHRPGDPQSSLDEVATRAKALLDAIAAIRLDPHRGDLQSIHQQLRGMAALVNEDLGRDAPISPSVEAE</sequence>
<evidence type="ECO:0000313" key="2">
    <source>
        <dbReference type="Proteomes" id="UP001183643"/>
    </source>
</evidence>